<sequence>MVKLNRNYGVKFLSGLLLVSSLVFTSGFCQQVEASADSKGIHAEKTQTRVLYQVPRRWADRNELAATIANHYGVPYGAVMKYCNENGCLEDACRIAFMAKLTDKSFDSIADLKTNDNTWIDVSEALGISEDLVRVYRNNALIDRINQRYGVDRASVAALIEQRYKIMDIVKASRLAKESGIDVMAVMGHKTISNTWTDVARQLIGCELEGL</sequence>
<evidence type="ECO:0000313" key="3">
    <source>
        <dbReference type="Proteomes" id="UP000030993"/>
    </source>
</evidence>
<accession>A0A0B2K0H4</accession>
<dbReference type="EMBL" id="JSCE01000092">
    <property type="protein sequence ID" value="KHM52463.1"/>
    <property type="molecule type" value="Genomic_DNA"/>
</dbReference>
<dbReference type="eggNOG" id="ENOG5032WH1">
    <property type="taxonomic scope" value="Bacteria"/>
</dbReference>
<reference evidence="2 3" key="1">
    <citation type="journal article" date="2013" name="PLoS ONE">
        <title>Identification and characterization of three novel lipases belonging to families II and V from Anaerovibrio lipolyticus 5ST.</title>
        <authorList>
            <person name="Prive F."/>
            <person name="Kaderbhai N.N."/>
            <person name="Girdwood S."/>
            <person name="Worgan H.J."/>
            <person name="Pinloche E."/>
            <person name="Scollan N.D."/>
            <person name="Huws S.A."/>
            <person name="Newbold C.J."/>
        </authorList>
    </citation>
    <scope>NUCLEOTIDE SEQUENCE [LARGE SCALE GENOMIC DNA]</scope>
    <source>
        <strain evidence="2 3">5S</strain>
    </source>
</reference>
<protein>
    <submittedName>
        <fullName evidence="2">Uncharacterized protein</fullName>
    </submittedName>
</protein>
<feature type="chain" id="PRO_5038500818" evidence="1">
    <location>
        <begin position="26"/>
        <end position="211"/>
    </location>
</feature>
<proteinExistence type="predicted"/>
<feature type="signal peptide" evidence="1">
    <location>
        <begin position="1"/>
        <end position="25"/>
    </location>
</feature>
<keyword evidence="1" id="KW-0732">Signal</keyword>
<name>A0A0B2K0H4_9FIRM</name>
<dbReference type="Proteomes" id="UP000030993">
    <property type="component" value="Unassembled WGS sequence"/>
</dbReference>
<evidence type="ECO:0000256" key="1">
    <source>
        <dbReference type="SAM" id="SignalP"/>
    </source>
</evidence>
<evidence type="ECO:0000313" key="2">
    <source>
        <dbReference type="EMBL" id="KHM52463.1"/>
    </source>
</evidence>
<dbReference type="AlphaFoldDB" id="A0A0B2K0H4"/>
<keyword evidence="3" id="KW-1185">Reference proteome</keyword>
<dbReference type="RefSeq" id="WP_039207026.1">
    <property type="nucleotide sequence ID" value="NZ_JSCE01000092.1"/>
</dbReference>
<gene>
    <name evidence="2" type="ORF">NZ47_04780</name>
</gene>
<organism evidence="2 3">
    <name type="scientific">Anaerovibrio lipolyticus</name>
    <dbReference type="NCBI Taxonomy" id="82374"/>
    <lineage>
        <taxon>Bacteria</taxon>
        <taxon>Bacillati</taxon>
        <taxon>Bacillota</taxon>
        <taxon>Negativicutes</taxon>
        <taxon>Selenomonadales</taxon>
        <taxon>Selenomonadaceae</taxon>
        <taxon>Anaerovibrio</taxon>
    </lineage>
</organism>
<comment type="caution">
    <text evidence="2">The sequence shown here is derived from an EMBL/GenBank/DDBJ whole genome shotgun (WGS) entry which is preliminary data.</text>
</comment>